<evidence type="ECO:0008006" key="3">
    <source>
        <dbReference type="Google" id="ProtNLM"/>
    </source>
</evidence>
<organism evidence="1 2">
    <name type="scientific">Arthrobotrys musiformis</name>
    <dbReference type="NCBI Taxonomy" id="47236"/>
    <lineage>
        <taxon>Eukaryota</taxon>
        <taxon>Fungi</taxon>
        <taxon>Dikarya</taxon>
        <taxon>Ascomycota</taxon>
        <taxon>Pezizomycotina</taxon>
        <taxon>Orbiliomycetes</taxon>
        <taxon>Orbiliales</taxon>
        <taxon>Orbiliaceae</taxon>
        <taxon>Arthrobotrys</taxon>
    </lineage>
</organism>
<proteinExistence type="predicted"/>
<dbReference type="SUPFAM" id="SSF52467">
    <property type="entry name" value="DHS-like NAD/FAD-binding domain"/>
    <property type="match status" value="1"/>
</dbReference>
<accession>A0AAV9VSY4</accession>
<comment type="caution">
    <text evidence="1">The sequence shown here is derived from an EMBL/GenBank/DDBJ whole genome shotgun (WGS) entry which is preliminary data.</text>
</comment>
<dbReference type="Proteomes" id="UP001370758">
    <property type="component" value="Unassembled WGS sequence"/>
</dbReference>
<name>A0AAV9VSY4_9PEZI</name>
<keyword evidence="2" id="KW-1185">Reference proteome</keyword>
<dbReference type="EMBL" id="JAVHJL010000012">
    <property type="protein sequence ID" value="KAK6495738.1"/>
    <property type="molecule type" value="Genomic_DNA"/>
</dbReference>
<reference evidence="1 2" key="1">
    <citation type="submission" date="2023-08" db="EMBL/GenBank/DDBJ databases">
        <authorList>
            <person name="Palmer J.M."/>
        </authorList>
    </citation>
    <scope>NUCLEOTIDE SEQUENCE [LARGE SCALE GENOMIC DNA]</scope>
    <source>
        <strain evidence="1 2">TWF481</strain>
    </source>
</reference>
<protein>
    <recommendedName>
        <fullName evidence="3">Deacetylase sirtuin-type domain-containing protein</fullName>
    </recommendedName>
</protein>
<evidence type="ECO:0000313" key="1">
    <source>
        <dbReference type="EMBL" id="KAK6495738.1"/>
    </source>
</evidence>
<gene>
    <name evidence="1" type="ORF">TWF481_002785</name>
</gene>
<dbReference type="AlphaFoldDB" id="A0AAV9VSY4"/>
<sequence length="86" mass="9965">MERKDPRTRERRIRGLRPGIVLYHDPLFQDDDYITESVTKVQNLYKGKSKVDVFLVVGTSLSKEVHRVLVKVNSASYANGRRSEVF</sequence>
<dbReference type="InterPro" id="IPR029035">
    <property type="entry name" value="DHS-like_NAD/FAD-binding_dom"/>
</dbReference>
<evidence type="ECO:0000313" key="2">
    <source>
        <dbReference type="Proteomes" id="UP001370758"/>
    </source>
</evidence>